<evidence type="ECO:0000256" key="1">
    <source>
        <dbReference type="ARBA" id="ARBA00010296"/>
    </source>
</evidence>
<evidence type="ECO:0000256" key="3">
    <source>
        <dbReference type="ARBA" id="ARBA00022729"/>
    </source>
</evidence>
<dbReference type="Proteomes" id="UP000072421">
    <property type="component" value="Chromosome"/>
</dbReference>
<evidence type="ECO:0000313" key="8">
    <source>
        <dbReference type="EMBL" id="AMO94999.1"/>
    </source>
</evidence>
<accession>A0A127PAY6</accession>
<evidence type="ECO:0000256" key="2">
    <source>
        <dbReference type="ARBA" id="ARBA00022475"/>
    </source>
</evidence>
<name>A0A127PAY6_9BURK</name>
<dbReference type="Pfam" id="PF08085">
    <property type="entry name" value="Entericidin"/>
    <property type="match status" value="1"/>
</dbReference>
<dbReference type="PROSITE" id="PS51257">
    <property type="entry name" value="PROKAR_LIPOPROTEIN"/>
    <property type="match status" value="1"/>
</dbReference>
<feature type="chain" id="PRO_5007276775" evidence="7">
    <location>
        <begin position="19"/>
        <end position="40"/>
    </location>
</feature>
<evidence type="ECO:0000256" key="7">
    <source>
        <dbReference type="SAM" id="SignalP"/>
    </source>
</evidence>
<keyword evidence="5" id="KW-0564">Palmitate</keyword>
<evidence type="ECO:0000313" key="9">
    <source>
        <dbReference type="Proteomes" id="UP000072421"/>
    </source>
</evidence>
<dbReference type="InterPro" id="IPR012556">
    <property type="entry name" value="Entericidin"/>
</dbReference>
<evidence type="ECO:0000256" key="5">
    <source>
        <dbReference type="ARBA" id="ARBA00023139"/>
    </source>
</evidence>
<dbReference type="GO" id="GO:0016020">
    <property type="term" value="C:membrane"/>
    <property type="evidence" value="ECO:0007669"/>
    <property type="project" value="InterPro"/>
</dbReference>
<reference evidence="8 9" key="1">
    <citation type="submission" date="2015-11" db="EMBL/GenBank/DDBJ databases">
        <title>Exploring the genomic traits of fungus-feeding bacterial genus Collimonas.</title>
        <authorList>
            <person name="Song C."/>
            <person name="Schmidt R."/>
            <person name="de Jager V."/>
            <person name="Krzyzanowska D."/>
            <person name="Jongedijk E."/>
            <person name="Cankar K."/>
            <person name="Beekwilder J."/>
            <person name="van Veen A."/>
            <person name="de Boer W."/>
            <person name="van Veen J.A."/>
            <person name="Garbeva P."/>
        </authorList>
    </citation>
    <scope>NUCLEOTIDE SEQUENCE [LARGE SCALE GENOMIC DNA]</scope>
    <source>
        <strain evidence="8 9">Ter6</strain>
    </source>
</reference>
<keyword evidence="2" id="KW-1003">Cell membrane</keyword>
<dbReference type="OrthoDB" id="9181810at2"/>
<dbReference type="GO" id="GO:0009636">
    <property type="term" value="P:response to toxic substance"/>
    <property type="evidence" value="ECO:0007669"/>
    <property type="project" value="InterPro"/>
</dbReference>
<dbReference type="AlphaFoldDB" id="A0A127PAY6"/>
<keyword evidence="6" id="KW-0449">Lipoprotein</keyword>
<evidence type="ECO:0000256" key="4">
    <source>
        <dbReference type="ARBA" id="ARBA00023136"/>
    </source>
</evidence>
<dbReference type="PATRIC" id="fig|158899.10.peg.2314"/>
<comment type="similarity">
    <text evidence="1">Belongs to the EcnA/EcnB lipoprotein family.</text>
</comment>
<dbReference type="RefSeq" id="WP_061539910.1">
    <property type="nucleotide sequence ID" value="NZ_CP013232.1"/>
</dbReference>
<feature type="signal peptide" evidence="7">
    <location>
        <begin position="1"/>
        <end position="18"/>
    </location>
</feature>
<keyword evidence="3 7" id="KW-0732">Signal</keyword>
<protein>
    <submittedName>
        <fullName evidence="8">Entericidin EcnA/B family protein</fullName>
    </submittedName>
</protein>
<organism evidence="8">
    <name type="scientific">Collimonas fungivorans</name>
    <dbReference type="NCBI Taxonomy" id="158899"/>
    <lineage>
        <taxon>Bacteria</taxon>
        <taxon>Pseudomonadati</taxon>
        <taxon>Pseudomonadota</taxon>
        <taxon>Betaproteobacteria</taxon>
        <taxon>Burkholderiales</taxon>
        <taxon>Oxalobacteraceae</taxon>
        <taxon>Collimonas</taxon>
    </lineage>
</organism>
<evidence type="ECO:0000256" key="6">
    <source>
        <dbReference type="ARBA" id="ARBA00023288"/>
    </source>
</evidence>
<sequence length="40" mass="4366">MKKIVTLCVLLVSAYTLSACNTFHGFGKDVEHVGEKIQGK</sequence>
<dbReference type="EMBL" id="CP013232">
    <property type="protein sequence ID" value="AMO94999.1"/>
    <property type="molecule type" value="Genomic_DNA"/>
</dbReference>
<gene>
    <name evidence="8" type="ORF">CFter6_2318</name>
</gene>
<proteinExistence type="inferred from homology"/>
<keyword evidence="4" id="KW-0472">Membrane</keyword>